<proteinExistence type="predicted"/>
<dbReference type="RefSeq" id="WP_032535498.1">
    <property type="nucleotide sequence ID" value="NZ_CP036540.1"/>
</dbReference>
<dbReference type="EMBL" id="CP036547">
    <property type="protein sequence ID" value="QCQ47704.1"/>
    <property type="molecule type" value="Genomic_DNA"/>
</dbReference>
<reference evidence="1 2" key="1">
    <citation type="submission" date="2019-03" db="EMBL/GenBank/DDBJ databases">
        <title>Complete genome assembly of MDR B. fragilis.</title>
        <authorList>
            <person name="Sydenham T.V."/>
            <person name="Hasman H."/>
            <person name="Justesen U.S."/>
        </authorList>
    </citation>
    <scope>NUCLEOTIDE SEQUENCE [LARGE SCALE GENOMIC DNA]</scope>
    <source>
        <strain evidence="1 2">DCMSKEJBY0001B</strain>
        <plasmid evidence="1 2">pBFS01_1</plasmid>
    </source>
</reference>
<name>A0AAE6EX32_BACFG</name>
<keyword evidence="1" id="KW-0614">Plasmid</keyword>
<sequence>MATIQKINQPVEELRERICIGMEEWYCISKYESNTVIVDKEPTFGVGAIIEIAGGKQGELASVLRIVKDIEKKDNRTWIITLSAKGELSKKVSVITLRLNAEESQALNRLKKSIGKKTASETLKYLIREFPRWNQITKEIVESAKTKEAKYEHLKKLNREFMLAFQDIVQAVNEED</sequence>
<organism evidence="1 2">
    <name type="scientific">Bacteroides fragilis</name>
    <dbReference type="NCBI Taxonomy" id="817"/>
    <lineage>
        <taxon>Bacteria</taxon>
        <taxon>Pseudomonadati</taxon>
        <taxon>Bacteroidota</taxon>
        <taxon>Bacteroidia</taxon>
        <taxon>Bacteroidales</taxon>
        <taxon>Bacteroidaceae</taxon>
        <taxon>Bacteroides</taxon>
    </lineage>
</organism>
<dbReference type="AlphaFoldDB" id="A0AAE6EX32"/>
<accession>A0AAE6EX32</accession>
<dbReference type="Proteomes" id="UP000036847">
    <property type="component" value="Plasmid pBFS01_1"/>
</dbReference>
<geneLocation type="plasmid" evidence="1 2">
    <name>pBFS01_1</name>
</geneLocation>
<gene>
    <name evidence="1" type="ORF">EC80_023170</name>
</gene>
<evidence type="ECO:0000313" key="2">
    <source>
        <dbReference type="Proteomes" id="UP000036847"/>
    </source>
</evidence>
<protein>
    <submittedName>
        <fullName evidence="1">Uncharacterized protein</fullName>
    </submittedName>
</protein>
<evidence type="ECO:0000313" key="1">
    <source>
        <dbReference type="EMBL" id="QCQ47704.1"/>
    </source>
</evidence>